<dbReference type="Proteomes" id="UP001165085">
    <property type="component" value="Unassembled WGS sequence"/>
</dbReference>
<dbReference type="PROSITE" id="PS50297">
    <property type="entry name" value="ANK_REP_REGION"/>
    <property type="match status" value="1"/>
</dbReference>
<keyword evidence="6" id="KW-1185">Reference proteome</keyword>
<evidence type="ECO:0000256" key="1">
    <source>
        <dbReference type="ARBA" id="ARBA00022737"/>
    </source>
</evidence>
<evidence type="ECO:0000256" key="2">
    <source>
        <dbReference type="ARBA" id="ARBA00023043"/>
    </source>
</evidence>
<accession>A0A9W7A7T5</accession>
<evidence type="ECO:0000256" key="4">
    <source>
        <dbReference type="SAM" id="MobiDB-lite"/>
    </source>
</evidence>
<dbReference type="PANTHER" id="PTHR24198:SF194">
    <property type="entry name" value="INVERSIN-A"/>
    <property type="match status" value="1"/>
</dbReference>
<dbReference type="InterPro" id="IPR036770">
    <property type="entry name" value="Ankyrin_rpt-contain_sf"/>
</dbReference>
<dbReference type="PANTHER" id="PTHR24198">
    <property type="entry name" value="ANKYRIN REPEAT AND PROTEIN KINASE DOMAIN-CONTAINING PROTEIN"/>
    <property type="match status" value="1"/>
</dbReference>
<evidence type="ECO:0008006" key="7">
    <source>
        <dbReference type="Google" id="ProtNLM"/>
    </source>
</evidence>
<dbReference type="InterPro" id="IPR002110">
    <property type="entry name" value="Ankyrin_rpt"/>
</dbReference>
<evidence type="ECO:0000313" key="6">
    <source>
        <dbReference type="Proteomes" id="UP001165085"/>
    </source>
</evidence>
<feature type="repeat" description="ANK" evidence="3">
    <location>
        <begin position="259"/>
        <end position="281"/>
    </location>
</feature>
<sequence length="362" mass="39142">MGNLLGGSFSDTSSTPGAPPQLIVACISGGYDNYIKIYDELVKDQTDSSNPDSSNPLTKLDSQGNSVLHALFSSQSPSAEILEHIHSTLAPATLSKMYAQKSVVLGCNPIWICVAYGNLEMLKLVTSKLDELDDSNQTIQSLINVPNLQGDTALLATCSRGNLPMLQHLSTLLPPSTFTSLLTTPNKNGTTPLLTILSNSHPDLLTYLVSLPSVPLPLSTPTSSGLYPLHIASERGNLPILTSVLESVGLPGWSCLDKNGATPLHVSSFIGNLEVCRVLVEYVGSNVRLLKLKDSQNRTPYLIAMLKGHDELGDLLSAAGAGEINESERKEIMEAKERREEGKRKREEERRKIKGAEVEEIQ</sequence>
<organism evidence="5 6">
    <name type="scientific">Triparma strigata</name>
    <dbReference type="NCBI Taxonomy" id="1606541"/>
    <lineage>
        <taxon>Eukaryota</taxon>
        <taxon>Sar</taxon>
        <taxon>Stramenopiles</taxon>
        <taxon>Ochrophyta</taxon>
        <taxon>Bolidophyceae</taxon>
        <taxon>Parmales</taxon>
        <taxon>Triparmaceae</taxon>
        <taxon>Triparma</taxon>
    </lineage>
</organism>
<name>A0A9W7A7T5_9STRA</name>
<keyword evidence="2 3" id="KW-0040">ANK repeat</keyword>
<reference evidence="6" key="1">
    <citation type="journal article" date="2023" name="Commun. Biol.">
        <title>Genome analysis of Parmales, the sister group of diatoms, reveals the evolutionary specialization of diatoms from phago-mixotrophs to photoautotrophs.</title>
        <authorList>
            <person name="Ban H."/>
            <person name="Sato S."/>
            <person name="Yoshikawa S."/>
            <person name="Yamada K."/>
            <person name="Nakamura Y."/>
            <person name="Ichinomiya M."/>
            <person name="Sato N."/>
            <person name="Blanc-Mathieu R."/>
            <person name="Endo H."/>
            <person name="Kuwata A."/>
            <person name="Ogata H."/>
        </authorList>
    </citation>
    <scope>NUCLEOTIDE SEQUENCE [LARGE SCALE GENOMIC DNA]</scope>
    <source>
        <strain evidence="6">NIES 3701</strain>
    </source>
</reference>
<feature type="region of interest" description="Disordered" evidence="4">
    <location>
        <begin position="327"/>
        <end position="362"/>
    </location>
</feature>
<dbReference type="AlphaFoldDB" id="A0A9W7A7T5"/>
<evidence type="ECO:0000313" key="5">
    <source>
        <dbReference type="EMBL" id="GMH67536.1"/>
    </source>
</evidence>
<dbReference type="Pfam" id="PF12796">
    <property type="entry name" value="Ank_2"/>
    <property type="match status" value="1"/>
</dbReference>
<keyword evidence="1" id="KW-0677">Repeat</keyword>
<proteinExistence type="predicted"/>
<dbReference type="PROSITE" id="PS50088">
    <property type="entry name" value="ANK_REPEAT"/>
    <property type="match status" value="1"/>
</dbReference>
<dbReference type="Gene3D" id="1.25.40.20">
    <property type="entry name" value="Ankyrin repeat-containing domain"/>
    <property type="match status" value="2"/>
</dbReference>
<gene>
    <name evidence="5" type="ORF">TrST_g12335</name>
</gene>
<dbReference type="SUPFAM" id="SSF48403">
    <property type="entry name" value="Ankyrin repeat"/>
    <property type="match status" value="1"/>
</dbReference>
<protein>
    <recommendedName>
        <fullName evidence="7">Ankyrin</fullName>
    </recommendedName>
</protein>
<dbReference type="SMART" id="SM00248">
    <property type="entry name" value="ANK"/>
    <property type="match status" value="6"/>
</dbReference>
<dbReference type="EMBL" id="BRXY01000118">
    <property type="protein sequence ID" value="GMH67536.1"/>
    <property type="molecule type" value="Genomic_DNA"/>
</dbReference>
<comment type="caution">
    <text evidence="5">The sequence shown here is derived from an EMBL/GenBank/DDBJ whole genome shotgun (WGS) entry which is preliminary data.</text>
</comment>
<dbReference type="OrthoDB" id="341259at2759"/>
<evidence type="ECO:0000256" key="3">
    <source>
        <dbReference type="PROSITE-ProRule" id="PRU00023"/>
    </source>
</evidence>